<protein>
    <recommendedName>
        <fullName evidence="2">Peptidase M1 membrane alanine aminopeptidase domain-containing protein</fullName>
    </recommendedName>
</protein>
<dbReference type="InterPro" id="IPR014782">
    <property type="entry name" value="Peptidase_M1_dom"/>
</dbReference>
<dbReference type="GO" id="GO:0008270">
    <property type="term" value="F:zinc ion binding"/>
    <property type="evidence" value="ECO:0007669"/>
    <property type="project" value="InterPro"/>
</dbReference>
<dbReference type="InterPro" id="IPR027268">
    <property type="entry name" value="Peptidase_M4/M1_CTD_sf"/>
</dbReference>
<evidence type="ECO:0000259" key="2">
    <source>
        <dbReference type="Pfam" id="PF01433"/>
    </source>
</evidence>
<evidence type="ECO:0000313" key="4">
    <source>
        <dbReference type="Proteomes" id="UP000199533"/>
    </source>
</evidence>
<dbReference type="PANTHER" id="PTHR11533">
    <property type="entry name" value="PROTEASE M1 ZINC METALLOPROTEASE"/>
    <property type="match status" value="1"/>
</dbReference>
<dbReference type="GO" id="GO:0005737">
    <property type="term" value="C:cytoplasm"/>
    <property type="evidence" value="ECO:0007669"/>
    <property type="project" value="TreeGrafter"/>
</dbReference>
<sequence length="675" mass="76040">MKRKTIKFCLYYFLFCIASTAMAYSLPDSAIDYDIEVRINPTTRVLEGRSVITFNRTREQTLILGAQFEVTQARINGQPFDPETDQSHMWQIPVAMLRPHQIEIHWRGELHPLDETLDHEQTLNRPIAVSAVSGETGTYLPNASYWYPRVMHGLVHYTVQIELPSGQRGLVAGRLVEEEETDSGYRARFEFTHPAEGIDLMAGPYEITTDSVTGIKGELIQLRTYFHPEISQLADDYLESVKRYFKLYESWIGAYPFTEFSIVSSPTPTGFGMPTLTYLGINVLQLPFIRDTSLGHEVLHNWWGNAVYPDYQSGNWSEGLTTFMADYTYKELESDDAAREMRLSWLRDFAALEPGQDSPLAAFTSRTHGASKIVGYNKSAMLFFMLRDLVGEEMFNRSLKGLWAMQRFKVTAWPHLQKAFEMISAQNLQPFFDQWLNRTGAPNLTITDVRQEQADTGYRLNITLTQDEPPYQLRVPVAVQTATGEETHILDLKQSGQSFALDINGKAQSVVLDPDVRLFRQLAPDEAPPILREVMVNPTTVTFLLPDTDATQQIAATLAEKLQRRAPRIIAANQPIPATPTLIIGLQHEVDAWLSAKNLPSRPEAVNDKGSAQAWTLTGPDGGSLAIVSAQDAASLEAIIRPLPHYGRQSYIVFNGRQAVDRGVWPIKVQRVAVE</sequence>
<dbReference type="STRING" id="52441.SAMN05216302_100316"/>
<dbReference type="PANTHER" id="PTHR11533:SF174">
    <property type="entry name" value="PUROMYCIN-SENSITIVE AMINOPEPTIDASE-RELATED"/>
    <property type="match status" value="1"/>
</dbReference>
<keyword evidence="1" id="KW-0732">Signal</keyword>
<evidence type="ECO:0000256" key="1">
    <source>
        <dbReference type="SAM" id="SignalP"/>
    </source>
</evidence>
<dbReference type="AlphaFoldDB" id="A0A1I3Y5H9"/>
<gene>
    <name evidence="3" type="ORF">SAMN05216302_100316</name>
</gene>
<dbReference type="GO" id="GO:0070006">
    <property type="term" value="F:metalloaminopeptidase activity"/>
    <property type="evidence" value="ECO:0007669"/>
    <property type="project" value="TreeGrafter"/>
</dbReference>
<dbReference type="EMBL" id="FOSP01000003">
    <property type="protein sequence ID" value="SFK26541.1"/>
    <property type="molecule type" value="Genomic_DNA"/>
</dbReference>
<dbReference type="Gene3D" id="1.10.390.10">
    <property type="entry name" value="Neutral Protease Domain 2"/>
    <property type="match status" value="1"/>
</dbReference>
<dbReference type="SUPFAM" id="SSF63737">
    <property type="entry name" value="Leukotriene A4 hydrolase N-terminal domain"/>
    <property type="match status" value="1"/>
</dbReference>
<dbReference type="Pfam" id="PF01433">
    <property type="entry name" value="Peptidase_M1"/>
    <property type="match status" value="1"/>
</dbReference>
<feature type="chain" id="PRO_5011767762" description="Peptidase M1 membrane alanine aminopeptidase domain-containing protein" evidence="1">
    <location>
        <begin position="24"/>
        <end position="675"/>
    </location>
</feature>
<dbReference type="InterPro" id="IPR050344">
    <property type="entry name" value="Peptidase_M1_aminopeptidases"/>
</dbReference>
<dbReference type="InterPro" id="IPR042097">
    <property type="entry name" value="Aminopeptidase_N-like_N_sf"/>
</dbReference>
<reference evidence="4" key="1">
    <citation type="submission" date="2016-10" db="EMBL/GenBank/DDBJ databases">
        <authorList>
            <person name="Varghese N."/>
            <person name="Submissions S."/>
        </authorList>
    </citation>
    <scope>NUCLEOTIDE SEQUENCE [LARGE SCALE GENOMIC DNA]</scope>
    <source>
        <strain evidence="4">Nm69</strain>
    </source>
</reference>
<organism evidence="3 4">
    <name type="scientific">Nitrosomonas aestuarii</name>
    <dbReference type="NCBI Taxonomy" id="52441"/>
    <lineage>
        <taxon>Bacteria</taxon>
        <taxon>Pseudomonadati</taxon>
        <taxon>Pseudomonadota</taxon>
        <taxon>Betaproteobacteria</taxon>
        <taxon>Nitrosomonadales</taxon>
        <taxon>Nitrosomonadaceae</taxon>
        <taxon>Nitrosomonas</taxon>
    </lineage>
</organism>
<dbReference type="GO" id="GO:0016020">
    <property type="term" value="C:membrane"/>
    <property type="evidence" value="ECO:0007669"/>
    <property type="project" value="TreeGrafter"/>
</dbReference>
<feature type="signal peptide" evidence="1">
    <location>
        <begin position="1"/>
        <end position="23"/>
    </location>
</feature>
<dbReference type="SUPFAM" id="SSF55486">
    <property type="entry name" value="Metalloproteases ('zincins'), catalytic domain"/>
    <property type="match status" value="1"/>
</dbReference>
<evidence type="ECO:0000313" key="3">
    <source>
        <dbReference type="EMBL" id="SFK26541.1"/>
    </source>
</evidence>
<dbReference type="GO" id="GO:0043171">
    <property type="term" value="P:peptide catabolic process"/>
    <property type="evidence" value="ECO:0007669"/>
    <property type="project" value="TreeGrafter"/>
</dbReference>
<name>A0A1I3Y5H9_9PROT</name>
<keyword evidence="4" id="KW-1185">Reference proteome</keyword>
<accession>A0A1I3Y5H9</accession>
<feature type="domain" description="Peptidase M1 membrane alanine aminopeptidase" evidence="2">
    <location>
        <begin position="295"/>
        <end position="435"/>
    </location>
</feature>
<dbReference type="GO" id="GO:0005615">
    <property type="term" value="C:extracellular space"/>
    <property type="evidence" value="ECO:0007669"/>
    <property type="project" value="TreeGrafter"/>
</dbReference>
<dbReference type="Proteomes" id="UP000199533">
    <property type="component" value="Unassembled WGS sequence"/>
</dbReference>
<dbReference type="GO" id="GO:0042277">
    <property type="term" value="F:peptide binding"/>
    <property type="evidence" value="ECO:0007669"/>
    <property type="project" value="TreeGrafter"/>
</dbReference>
<proteinExistence type="predicted"/>